<sequence length="261" mass="30723">MTSVVDINILELANDPSKQCRICLDNDNPSNLISPCLCTGSQAYVHRKCLNNWRSKNANGQAFTYCDICQFNYIIETVINDRKADRNRLLKYHLYVFRDLISIILLIQLIIINLAFLLKTIDKNRHHIKNLFPNSINEFFVYYLTAFILLMAIFGLFIFIILFYIGDSDRHNCNSTRKNYFNSNQESAYEILFVIIIMVLICAFIGMFIGIILSIIISKKIMKHHTEKLWLQQEAEKYIVQDFQERRHELENYKRNSPIDC</sequence>
<evidence type="ECO:0000256" key="2">
    <source>
        <dbReference type="ARBA" id="ARBA00022771"/>
    </source>
</evidence>
<keyword evidence="3" id="KW-0862">Zinc</keyword>
<evidence type="ECO:0000313" key="8">
    <source>
        <dbReference type="Proteomes" id="UP000663845"/>
    </source>
</evidence>
<dbReference type="SUPFAM" id="SSF81324">
    <property type="entry name" value="Voltage-gated potassium channels"/>
    <property type="match status" value="1"/>
</dbReference>
<dbReference type="InterPro" id="IPR013083">
    <property type="entry name" value="Znf_RING/FYVE/PHD"/>
</dbReference>
<keyword evidence="4" id="KW-0472">Membrane</keyword>
<accession>A0A814DH59</accession>
<dbReference type="GO" id="GO:0008270">
    <property type="term" value="F:zinc ion binding"/>
    <property type="evidence" value="ECO:0007669"/>
    <property type="project" value="UniProtKB-KW"/>
</dbReference>
<evidence type="ECO:0000256" key="1">
    <source>
        <dbReference type="ARBA" id="ARBA00022723"/>
    </source>
</evidence>
<organism evidence="6 8">
    <name type="scientific">Adineta steineri</name>
    <dbReference type="NCBI Taxonomy" id="433720"/>
    <lineage>
        <taxon>Eukaryota</taxon>
        <taxon>Metazoa</taxon>
        <taxon>Spiralia</taxon>
        <taxon>Gnathifera</taxon>
        <taxon>Rotifera</taxon>
        <taxon>Eurotatoria</taxon>
        <taxon>Bdelloidea</taxon>
        <taxon>Adinetida</taxon>
        <taxon>Adinetidae</taxon>
        <taxon>Adineta</taxon>
    </lineage>
</organism>
<dbReference type="EMBL" id="CAJNOG010000108">
    <property type="protein sequence ID" value="CAF0954623.1"/>
    <property type="molecule type" value="Genomic_DNA"/>
</dbReference>
<dbReference type="SUPFAM" id="SSF57850">
    <property type="entry name" value="RING/U-box"/>
    <property type="match status" value="1"/>
</dbReference>
<feature type="domain" description="RING-CH-type" evidence="5">
    <location>
        <begin position="12"/>
        <end position="76"/>
    </location>
</feature>
<dbReference type="Pfam" id="PF12906">
    <property type="entry name" value="RINGv"/>
    <property type="match status" value="1"/>
</dbReference>
<dbReference type="AlphaFoldDB" id="A0A814DH59"/>
<keyword evidence="2" id="KW-0863">Zinc-finger</keyword>
<proteinExistence type="predicted"/>
<dbReference type="PROSITE" id="PS51292">
    <property type="entry name" value="ZF_RING_CH"/>
    <property type="match status" value="1"/>
</dbReference>
<evidence type="ECO:0000256" key="4">
    <source>
        <dbReference type="SAM" id="Phobius"/>
    </source>
</evidence>
<evidence type="ECO:0000256" key="3">
    <source>
        <dbReference type="ARBA" id="ARBA00022833"/>
    </source>
</evidence>
<dbReference type="InterPro" id="IPR011016">
    <property type="entry name" value="Znf_RING-CH"/>
</dbReference>
<dbReference type="Proteomes" id="UP000663844">
    <property type="component" value="Unassembled WGS sequence"/>
</dbReference>
<dbReference type="Proteomes" id="UP000663845">
    <property type="component" value="Unassembled WGS sequence"/>
</dbReference>
<feature type="transmembrane region" description="Helical" evidence="4">
    <location>
        <begin position="100"/>
        <end position="118"/>
    </location>
</feature>
<dbReference type="SMART" id="SM00744">
    <property type="entry name" value="RINGv"/>
    <property type="match status" value="1"/>
</dbReference>
<dbReference type="PANTHER" id="PTHR46347:SF1">
    <property type="entry name" value="RING_FYVE_PHD ZINC FINGER SUPERFAMILY PROTEIN"/>
    <property type="match status" value="1"/>
</dbReference>
<dbReference type="CDD" id="cd16495">
    <property type="entry name" value="RING_CH-C4HC3_MARCH"/>
    <property type="match status" value="1"/>
</dbReference>
<evidence type="ECO:0000259" key="5">
    <source>
        <dbReference type="PROSITE" id="PS51292"/>
    </source>
</evidence>
<evidence type="ECO:0000313" key="6">
    <source>
        <dbReference type="EMBL" id="CAF0954623.1"/>
    </source>
</evidence>
<reference evidence="6" key="1">
    <citation type="submission" date="2021-02" db="EMBL/GenBank/DDBJ databases">
        <authorList>
            <person name="Nowell W R."/>
        </authorList>
    </citation>
    <scope>NUCLEOTIDE SEQUENCE</scope>
</reference>
<comment type="caution">
    <text evidence="6">The sequence shown here is derived from an EMBL/GenBank/DDBJ whole genome shotgun (WGS) entry which is preliminary data.</text>
</comment>
<feature type="transmembrane region" description="Helical" evidence="4">
    <location>
        <begin position="191"/>
        <end position="217"/>
    </location>
</feature>
<keyword evidence="1" id="KW-0479">Metal-binding</keyword>
<dbReference type="EMBL" id="CAJOAZ010002271">
    <property type="protein sequence ID" value="CAF3912615.1"/>
    <property type="molecule type" value="Genomic_DNA"/>
</dbReference>
<dbReference type="Gene3D" id="3.30.40.10">
    <property type="entry name" value="Zinc/RING finger domain, C3HC4 (zinc finger)"/>
    <property type="match status" value="1"/>
</dbReference>
<protein>
    <recommendedName>
        <fullName evidence="5">RING-CH-type domain-containing protein</fullName>
    </recommendedName>
</protein>
<feature type="transmembrane region" description="Helical" evidence="4">
    <location>
        <begin position="139"/>
        <end position="165"/>
    </location>
</feature>
<name>A0A814DH59_9BILA</name>
<dbReference type="PANTHER" id="PTHR46347">
    <property type="entry name" value="RING/FYVE/PHD ZINC FINGER SUPERFAMILY PROTEIN"/>
    <property type="match status" value="1"/>
</dbReference>
<gene>
    <name evidence="6" type="ORF">JYZ213_LOCUS13495</name>
    <name evidence="7" type="ORF">OXD698_LOCUS24569</name>
</gene>
<keyword evidence="4" id="KW-1133">Transmembrane helix</keyword>
<keyword evidence="4" id="KW-0812">Transmembrane</keyword>
<evidence type="ECO:0000313" key="7">
    <source>
        <dbReference type="EMBL" id="CAF3912615.1"/>
    </source>
</evidence>